<dbReference type="RefSeq" id="WP_026737974.1">
    <property type="nucleotide sequence ID" value="NZ_AP019822.1"/>
</dbReference>
<proteinExistence type="predicted"/>
<dbReference type="PANTHER" id="PTHR34986">
    <property type="entry name" value="EVOLVED BETA-GALACTOSIDASE SUBUNIT BETA"/>
    <property type="match status" value="1"/>
</dbReference>
<dbReference type="PANTHER" id="PTHR34986:SF1">
    <property type="entry name" value="PROTEIN YIAL"/>
    <property type="match status" value="1"/>
</dbReference>
<protein>
    <submittedName>
        <fullName evidence="1">YhcH/YjgK/YiaL family protein</fullName>
    </submittedName>
</protein>
<dbReference type="Proteomes" id="UP000321606">
    <property type="component" value="Chromosome"/>
</dbReference>
<dbReference type="Gene3D" id="2.60.120.370">
    <property type="entry name" value="YhcH/YjgK/YiaL"/>
    <property type="match status" value="1"/>
</dbReference>
<gene>
    <name evidence="1" type="ORF">JCM16774_1705</name>
</gene>
<organism evidence="1 2">
    <name type="scientific">Pseudoleptotrichia goodfellowii</name>
    <dbReference type="NCBI Taxonomy" id="157692"/>
    <lineage>
        <taxon>Bacteria</taxon>
        <taxon>Fusobacteriati</taxon>
        <taxon>Fusobacteriota</taxon>
        <taxon>Fusobacteriia</taxon>
        <taxon>Fusobacteriales</taxon>
        <taxon>Leptotrichiaceae</taxon>
        <taxon>Pseudoleptotrichia</taxon>
    </lineage>
</organism>
<dbReference type="GO" id="GO:0005829">
    <property type="term" value="C:cytosol"/>
    <property type="evidence" value="ECO:0007669"/>
    <property type="project" value="TreeGrafter"/>
</dbReference>
<dbReference type="InterPro" id="IPR004375">
    <property type="entry name" value="NanQ/TabA/YiaL"/>
</dbReference>
<dbReference type="STRING" id="714315.GCA_000516535_01712"/>
<dbReference type="Pfam" id="PF04074">
    <property type="entry name" value="DUF386"/>
    <property type="match status" value="1"/>
</dbReference>
<evidence type="ECO:0000313" key="2">
    <source>
        <dbReference type="Proteomes" id="UP000321606"/>
    </source>
</evidence>
<dbReference type="SUPFAM" id="SSF51197">
    <property type="entry name" value="Clavaminate synthase-like"/>
    <property type="match status" value="1"/>
</dbReference>
<accession>A0A510JBS3</accession>
<dbReference type="InterPro" id="IPR037012">
    <property type="entry name" value="NanQ/TabA/YiaL_sf"/>
</dbReference>
<dbReference type="KEGG" id="lgo:JCM16774_1705"/>
<evidence type="ECO:0000313" key="1">
    <source>
        <dbReference type="EMBL" id="BBM36760.1"/>
    </source>
</evidence>
<name>A0A510JBS3_9FUSO</name>
<reference evidence="1 2" key="1">
    <citation type="submission" date="2019-07" db="EMBL/GenBank/DDBJ databases">
        <title>Complete Genome Sequence of Leptotrichia goodfellowii Strain JCM 16774.</title>
        <authorList>
            <person name="Watanabe S."/>
            <person name="Cui L."/>
        </authorList>
    </citation>
    <scope>NUCLEOTIDE SEQUENCE [LARGE SCALE GENOMIC DNA]</scope>
    <source>
        <strain evidence="1 2">JCM16774</strain>
    </source>
</reference>
<dbReference type="NCBIfam" id="TIGR00022">
    <property type="entry name" value="YhcH/YjgK/YiaL family protein"/>
    <property type="match status" value="1"/>
</dbReference>
<dbReference type="OrthoDB" id="9792756at2"/>
<dbReference type="AlphaFoldDB" id="A0A510JBS3"/>
<dbReference type="EMBL" id="AP019822">
    <property type="protein sequence ID" value="BBM36760.1"/>
    <property type="molecule type" value="Genomic_DNA"/>
</dbReference>
<sequence length="152" mass="17622">MIFTNLNDELQNKSLSEKIQKCIEFTKENNFEEYESGSYDVPGTDIKVNVGNYNTKPENECSWESHLKYIDVQIMIKGREYIAFNNIRNLKKTKVDEEKDFIGHEGPELFRVLLEDGDVLILYPEDGHMPGIKSEESIPVKKIVYKIDVNTV</sequence>